<dbReference type="FunFam" id="3.10.200.10:FF:000003">
    <property type="entry name" value="Carbonic anhydrase 12"/>
    <property type="match status" value="1"/>
</dbReference>
<keyword evidence="5" id="KW-0325">Glycoprotein</keyword>
<dbReference type="InterPro" id="IPR023561">
    <property type="entry name" value="Carbonic_anhydrase_a-class"/>
</dbReference>
<organism evidence="8 9">
    <name type="scientific">Microctonus aethiopoides</name>
    <dbReference type="NCBI Taxonomy" id="144406"/>
    <lineage>
        <taxon>Eukaryota</taxon>
        <taxon>Metazoa</taxon>
        <taxon>Ecdysozoa</taxon>
        <taxon>Arthropoda</taxon>
        <taxon>Hexapoda</taxon>
        <taxon>Insecta</taxon>
        <taxon>Pterygota</taxon>
        <taxon>Neoptera</taxon>
        <taxon>Endopterygota</taxon>
        <taxon>Hymenoptera</taxon>
        <taxon>Apocrita</taxon>
        <taxon>Ichneumonoidea</taxon>
        <taxon>Braconidae</taxon>
        <taxon>Euphorinae</taxon>
        <taxon>Microctonus</taxon>
    </lineage>
</organism>
<dbReference type="PROSITE" id="PS51144">
    <property type="entry name" value="ALPHA_CA_2"/>
    <property type="match status" value="1"/>
</dbReference>
<evidence type="ECO:0000256" key="6">
    <source>
        <dbReference type="SAM" id="SignalP"/>
    </source>
</evidence>
<keyword evidence="6" id="KW-0732">Signal</keyword>
<evidence type="ECO:0000256" key="5">
    <source>
        <dbReference type="ARBA" id="ARBA00023180"/>
    </source>
</evidence>
<dbReference type="InterPro" id="IPR001148">
    <property type="entry name" value="CA_dom"/>
</dbReference>
<feature type="signal peptide" evidence="6">
    <location>
        <begin position="1"/>
        <end position="19"/>
    </location>
</feature>
<reference evidence="8" key="1">
    <citation type="journal article" date="2023" name="bioRxiv">
        <title>Scaffold-level genome assemblies of two parasitoid biocontrol wasps reveal the parthenogenesis mechanism and an associated novel virus.</title>
        <authorList>
            <person name="Inwood S."/>
            <person name="Skelly J."/>
            <person name="Guhlin J."/>
            <person name="Harrop T."/>
            <person name="Goldson S."/>
            <person name="Dearden P."/>
        </authorList>
    </citation>
    <scope>NUCLEOTIDE SEQUENCE</scope>
    <source>
        <strain evidence="8">Irish</strain>
        <tissue evidence="8">Whole body</tissue>
    </source>
</reference>
<evidence type="ECO:0000256" key="3">
    <source>
        <dbReference type="ARBA" id="ARBA00022723"/>
    </source>
</evidence>
<comment type="similarity">
    <text evidence="1">Belongs to the alpha-carbonic anhydrase family.</text>
</comment>
<dbReference type="GO" id="GO:0004089">
    <property type="term" value="F:carbonate dehydratase activity"/>
    <property type="evidence" value="ECO:0007669"/>
    <property type="project" value="UniProtKB-EC"/>
</dbReference>
<dbReference type="Pfam" id="PF00194">
    <property type="entry name" value="Carb_anhydrase"/>
    <property type="match status" value="1"/>
</dbReference>
<evidence type="ECO:0000256" key="4">
    <source>
        <dbReference type="ARBA" id="ARBA00022833"/>
    </source>
</evidence>
<accession>A0AA39KTL7</accession>
<dbReference type="SUPFAM" id="SSF51069">
    <property type="entry name" value="Carbonic anhydrase"/>
    <property type="match status" value="1"/>
</dbReference>
<dbReference type="SMART" id="SM01057">
    <property type="entry name" value="Carb_anhydrase"/>
    <property type="match status" value="1"/>
</dbReference>
<keyword evidence="3" id="KW-0479">Metal-binding</keyword>
<dbReference type="CDD" id="cd00326">
    <property type="entry name" value="alpha_CA"/>
    <property type="match status" value="1"/>
</dbReference>
<protein>
    <recommendedName>
        <fullName evidence="2">carbonic anhydrase</fullName>
        <ecNumber evidence="2">4.2.1.1</ecNumber>
    </recommendedName>
</protein>
<gene>
    <name evidence="8" type="ORF">PV328_006396</name>
</gene>
<dbReference type="InterPro" id="IPR036398">
    <property type="entry name" value="CA_dom_sf"/>
</dbReference>
<keyword evidence="9" id="KW-1185">Reference proteome</keyword>
<dbReference type="Gene3D" id="3.10.200.10">
    <property type="entry name" value="Alpha carbonic anhydrase"/>
    <property type="match status" value="1"/>
</dbReference>
<evidence type="ECO:0000313" key="9">
    <source>
        <dbReference type="Proteomes" id="UP001168990"/>
    </source>
</evidence>
<keyword evidence="4" id="KW-0862">Zinc</keyword>
<sequence length="322" mass="35612">MALTLLLLTLLLLICGAFGDKHFGYDGPNGPNHWGDSYNGCVGKHQSPINIEEHIVTNVTLPLLKFIGLDHARDAYLTNNGHTAVLRLNDSGPAMITGGPLGSVQYVFEQLHFHWGENDLEGSEDLINNHSFAMELHVVFYKQNYGSMAHAIDHSDGLTVLAYFFEAGDDDNPTYEPIVNAVSNIQSVESNVTLAKPMNLESILIPNHVSIQDYFTYNGSLTTPPCSESVIWIDFKDNLRLSHKQIAAFRNIQSTEGVPLTHNFRPVQPLEDRQIFHNIPITDIDSKNSGQSTILALLSLTCAAVILTAPSEIWTGFFNLLI</sequence>
<dbReference type="GO" id="GO:0005737">
    <property type="term" value="C:cytoplasm"/>
    <property type="evidence" value="ECO:0007669"/>
    <property type="project" value="TreeGrafter"/>
</dbReference>
<reference evidence="8" key="2">
    <citation type="submission" date="2023-03" db="EMBL/GenBank/DDBJ databases">
        <authorList>
            <person name="Inwood S.N."/>
            <person name="Skelly J.G."/>
            <person name="Guhlin J."/>
            <person name="Harrop T.W.R."/>
            <person name="Goldson S.G."/>
            <person name="Dearden P.K."/>
        </authorList>
    </citation>
    <scope>NUCLEOTIDE SEQUENCE</scope>
    <source>
        <strain evidence="8">Irish</strain>
        <tissue evidence="8">Whole body</tissue>
    </source>
</reference>
<evidence type="ECO:0000256" key="1">
    <source>
        <dbReference type="ARBA" id="ARBA00010718"/>
    </source>
</evidence>
<dbReference type="AlphaFoldDB" id="A0AA39KTL7"/>
<dbReference type="Proteomes" id="UP001168990">
    <property type="component" value="Unassembled WGS sequence"/>
</dbReference>
<evidence type="ECO:0000256" key="2">
    <source>
        <dbReference type="ARBA" id="ARBA00012925"/>
    </source>
</evidence>
<proteinExistence type="inferred from homology"/>
<dbReference type="PANTHER" id="PTHR18952:SF124">
    <property type="entry name" value="CARBONIC ANHYDRASE 7"/>
    <property type="match status" value="1"/>
</dbReference>
<feature type="domain" description="Alpha-carbonic anhydrase" evidence="7">
    <location>
        <begin position="21"/>
        <end position="279"/>
    </location>
</feature>
<dbReference type="GO" id="GO:0008270">
    <property type="term" value="F:zinc ion binding"/>
    <property type="evidence" value="ECO:0007669"/>
    <property type="project" value="InterPro"/>
</dbReference>
<name>A0AA39KTL7_9HYME</name>
<dbReference type="PANTHER" id="PTHR18952">
    <property type="entry name" value="CARBONIC ANHYDRASE"/>
    <property type="match status" value="1"/>
</dbReference>
<feature type="chain" id="PRO_5041266741" description="carbonic anhydrase" evidence="6">
    <location>
        <begin position="20"/>
        <end position="322"/>
    </location>
</feature>
<comment type="caution">
    <text evidence="8">The sequence shown here is derived from an EMBL/GenBank/DDBJ whole genome shotgun (WGS) entry which is preliminary data.</text>
</comment>
<evidence type="ECO:0000313" key="8">
    <source>
        <dbReference type="EMBL" id="KAK0173156.1"/>
    </source>
</evidence>
<dbReference type="EMBL" id="JAQQBS010000002">
    <property type="protein sequence ID" value="KAK0173156.1"/>
    <property type="molecule type" value="Genomic_DNA"/>
</dbReference>
<dbReference type="EC" id="4.2.1.1" evidence="2"/>
<evidence type="ECO:0000259" key="7">
    <source>
        <dbReference type="PROSITE" id="PS51144"/>
    </source>
</evidence>